<feature type="compositionally biased region" description="Basic and acidic residues" evidence="1">
    <location>
        <begin position="101"/>
        <end position="123"/>
    </location>
</feature>
<dbReference type="InterPro" id="IPR013218">
    <property type="entry name" value="Dsn1/Mis13"/>
</dbReference>
<feature type="compositionally biased region" description="Low complexity" evidence="1">
    <location>
        <begin position="50"/>
        <end position="64"/>
    </location>
</feature>
<gene>
    <name evidence="2" type="ORF">VKT23_001727</name>
</gene>
<proteinExistence type="predicted"/>
<evidence type="ECO:0000313" key="3">
    <source>
        <dbReference type="Proteomes" id="UP001498398"/>
    </source>
</evidence>
<feature type="region of interest" description="Disordered" evidence="1">
    <location>
        <begin position="436"/>
        <end position="455"/>
    </location>
</feature>
<feature type="compositionally biased region" description="Acidic residues" evidence="1">
    <location>
        <begin position="393"/>
        <end position="406"/>
    </location>
</feature>
<feature type="compositionally biased region" description="Basic residues" evidence="1">
    <location>
        <begin position="194"/>
        <end position="204"/>
    </location>
</feature>
<protein>
    <submittedName>
        <fullName evidence="2">Uncharacterized protein</fullName>
    </submittedName>
</protein>
<name>A0ABR1K5Z6_9AGAR</name>
<dbReference type="PANTHER" id="PTHR14778">
    <property type="entry name" value="KINETOCHORE-ASSOCIATED PROTEIN DSN1 HOMOLOG"/>
    <property type="match status" value="1"/>
</dbReference>
<feature type="compositionally biased region" description="Low complexity" evidence="1">
    <location>
        <begin position="436"/>
        <end position="450"/>
    </location>
</feature>
<dbReference type="EMBL" id="JBANRG010000002">
    <property type="protein sequence ID" value="KAK7470296.1"/>
    <property type="molecule type" value="Genomic_DNA"/>
</dbReference>
<dbReference type="Pfam" id="PF08202">
    <property type="entry name" value="MIS13"/>
    <property type="match status" value="1"/>
</dbReference>
<reference evidence="2 3" key="1">
    <citation type="submission" date="2024-01" db="EMBL/GenBank/DDBJ databases">
        <title>A draft genome for the cacao thread blight pathogen Marasmiellus scandens.</title>
        <authorList>
            <person name="Baruah I.K."/>
            <person name="Leung J."/>
            <person name="Bukari Y."/>
            <person name="Amoako-Attah I."/>
            <person name="Meinhardt L.W."/>
            <person name="Bailey B.A."/>
            <person name="Cohen S.P."/>
        </authorList>
    </citation>
    <scope>NUCLEOTIDE SEQUENCE [LARGE SCALE GENOMIC DNA]</scope>
    <source>
        <strain evidence="2 3">GH-19</strain>
    </source>
</reference>
<organism evidence="2 3">
    <name type="scientific">Marasmiellus scandens</name>
    <dbReference type="NCBI Taxonomy" id="2682957"/>
    <lineage>
        <taxon>Eukaryota</taxon>
        <taxon>Fungi</taxon>
        <taxon>Dikarya</taxon>
        <taxon>Basidiomycota</taxon>
        <taxon>Agaricomycotina</taxon>
        <taxon>Agaricomycetes</taxon>
        <taxon>Agaricomycetidae</taxon>
        <taxon>Agaricales</taxon>
        <taxon>Marasmiineae</taxon>
        <taxon>Omphalotaceae</taxon>
        <taxon>Marasmiellus</taxon>
    </lineage>
</organism>
<feature type="region of interest" description="Disordered" evidence="1">
    <location>
        <begin position="1"/>
        <end position="204"/>
    </location>
</feature>
<evidence type="ECO:0000256" key="1">
    <source>
        <dbReference type="SAM" id="MobiDB-lite"/>
    </source>
</evidence>
<feature type="compositionally biased region" description="Polar residues" evidence="1">
    <location>
        <begin position="550"/>
        <end position="561"/>
    </location>
</feature>
<sequence>MQNKRTLDDDNPLSNAAKRAKTDHVKAGKRKLDNTEELPGGMRIVRVTDPNSRPPSRSQSNPPHSNKKFKADAPRASSSQPRPQPQRPPPQRTQEEESIEQDVRAMDDEADKLRRESRARRLDPALLQTPSAIPNPSRRRSMSVNMDTHQPVPISESPIIAKNKRLREGAMAAIREDQEEDRGRRQSVGPSGSGHRRKSSIGRGKRISSSFELGLIPQPHKHVSENLFYKHIDPDLPEPERLNRLLIWCSYRAAQAFDPSSPSYVPQPDLPPLNAQETETLKKAQENVIRLLAENKIDLTNPSATPPRKSSRAPPPKENEQNASNRGYEAAYTDQIRRMEEENRTWGRVSEFYESYIKKEKEKMAKRREIINKMNNPKPSAKAKGKQKASPDQDADDNDPREEEDWSWIPSDTHLSESSRAFISLSKSVLCIGASSSSSSRQSLSDPSSSKDPLTSRLSNLEFTLSQLHEYVNVGRAATMVAEEMLDERYRVLSDALQAKAGVGPPGFLDSGTEAGGAARLLKNYMPKAVEREGVGSPSPFGSGNGGRSATDSASGVNPSPHSLFRALSRVDSERPPAQIGDAARRAAREVQRMEQEGGVGAGVEGRRLTGVPPLPPTPRRVPGTPRRGNTPKR</sequence>
<feature type="region of interest" description="Disordered" evidence="1">
    <location>
        <begin position="532"/>
        <end position="634"/>
    </location>
</feature>
<dbReference type="Proteomes" id="UP001498398">
    <property type="component" value="Unassembled WGS sequence"/>
</dbReference>
<feature type="compositionally biased region" description="Basic and acidic residues" evidence="1">
    <location>
        <begin position="583"/>
        <end position="596"/>
    </location>
</feature>
<accession>A0ABR1K5Z6</accession>
<feature type="compositionally biased region" description="Basic and acidic residues" evidence="1">
    <location>
        <begin position="20"/>
        <end position="34"/>
    </location>
</feature>
<feature type="region of interest" description="Disordered" evidence="1">
    <location>
        <begin position="371"/>
        <end position="408"/>
    </location>
</feature>
<feature type="region of interest" description="Disordered" evidence="1">
    <location>
        <begin position="294"/>
        <end position="333"/>
    </location>
</feature>
<dbReference type="PANTHER" id="PTHR14778:SF2">
    <property type="entry name" value="KINETOCHORE-ASSOCIATED PROTEIN DSN1 HOMOLOG"/>
    <property type="match status" value="1"/>
</dbReference>
<feature type="compositionally biased region" description="Pro residues" evidence="1">
    <location>
        <begin position="82"/>
        <end position="91"/>
    </location>
</feature>
<keyword evidence="3" id="KW-1185">Reference proteome</keyword>
<feature type="compositionally biased region" description="Low complexity" evidence="1">
    <location>
        <begin position="621"/>
        <end position="634"/>
    </location>
</feature>
<comment type="caution">
    <text evidence="2">The sequence shown here is derived from an EMBL/GenBank/DDBJ whole genome shotgun (WGS) entry which is preliminary data.</text>
</comment>
<evidence type="ECO:0000313" key="2">
    <source>
        <dbReference type="EMBL" id="KAK7470296.1"/>
    </source>
</evidence>